<reference evidence="1" key="1">
    <citation type="submission" date="2023-06" db="EMBL/GenBank/DDBJ databases">
        <title>Genomic analysis of the entomopathogenic nematode Steinernema hermaphroditum.</title>
        <authorList>
            <person name="Schwarz E.M."/>
            <person name="Heppert J.K."/>
            <person name="Baniya A."/>
            <person name="Schwartz H.T."/>
            <person name="Tan C.-H."/>
            <person name="Antoshechkin I."/>
            <person name="Sternberg P.W."/>
            <person name="Goodrich-Blair H."/>
            <person name="Dillman A.R."/>
        </authorList>
    </citation>
    <scope>NUCLEOTIDE SEQUENCE</scope>
    <source>
        <strain evidence="1">PS9179</strain>
        <tissue evidence="1">Whole animal</tissue>
    </source>
</reference>
<sequence>MAFSQFSTLFDDLHSGNVYVMASAMIPLFFGRRCSGNALFHLCIEAVETGDELKADRKKVIEEAAHFVSSIYSKVERGLLDKSRADALFEKYASMGDKRGQGGENPEKEVRELWNWMEHCVLARDTEVALERMVDSAAKLSIGKVPATISKFKQGRVKKSKKRAGAEFVRVKPIVRG</sequence>
<organism evidence="1 2">
    <name type="scientific">Steinernema hermaphroditum</name>
    <dbReference type="NCBI Taxonomy" id="289476"/>
    <lineage>
        <taxon>Eukaryota</taxon>
        <taxon>Metazoa</taxon>
        <taxon>Ecdysozoa</taxon>
        <taxon>Nematoda</taxon>
        <taxon>Chromadorea</taxon>
        <taxon>Rhabditida</taxon>
        <taxon>Tylenchina</taxon>
        <taxon>Panagrolaimomorpha</taxon>
        <taxon>Strongyloidoidea</taxon>
        <taxon>Steinernematidae</taxon>
        <taxon>Steinernema</taxon>
    </lineage>
</organism>
<gene>
    <name evidence="1" type="ORF">QR680_016702</name>
</gene>
<proteinExistence type="predicted"/>
<evidence type="ECO:0000313" key="2">
    <source>
        <dbReference type="Proteomes" id="UP001175271"/>
    </source>
</evidence>
<name>A0AA39HE70_9BILA</name>
<dbReference type="EMBL" id="JAUCMV010000004">
    <property type="protein sequence ID" value="KAK0403074.1"/>
    <property type="molecule type" value="Genomic_DNA"/>
</dbReference>
<keyword evidence="2" id="KW-1185">Reference proteome</keyword>
<protein>
    <submittedName>
        <fullName evidence="1">Uncharacterized protein</fullName>
    </submittedName>
</protein>
<dbReference type="AlphaFoldDB" id="A0AA39HE70"/>
<accession>A0AA39HE70</accession>
<comment type="caution">
    <text evidence="1">The sequence shown here is derived from an EMBL/GenBank/DDBJ whole genome shotgun (WGS) entry which is preliminary data.</text>
</comment>
<dbReference type="Proteomes" id="UP001175271">
    <property type="component" value="Unassembled WGS sequence"/>
</dbReference>
<evidence type="ECO:0000313" key="1">
    <source>
        <dbReference type="EMBL" id="KAK0403074.1"/>
    </source>
</evidence>